<protein>
    <submittedName>
        <fullName evidence="1">Uncharacterized protein</fullName>
    </submittedName>
</protein>
<proteinExistence type="predicted"/>
<dbReference type="EMBL" id="LN853260">
    <property type="protein sequence ID" value="CRY95471.1"/>
    <property type="molecule type" value="Genomic_DNA"/>
</dbReference>
<geneLocation type="plasmid" evidence="1">
    <name>pRGRH0633</name>
</geneLocation>
<sequence>MACEASCFVLGSMDGVTSARLFSGALGSCNPSRAFTIVCHASMRGRSARSKYGCSRFPVSSSVLGITKLSSTRPLSPCSTHSTLYWSLSSPGIRTRSKLAISFSRWPGGKSFSANDSTPEVYFLAYADASISSRTSSALPCRTLAPSRWRSFPSR</sequence>
<accession>A0A0H5Q0H3</accession>
<name>A0A0H5Q0H3_9ZZZZ</name>
<dbReference type="AlphaFoldDB" id="A0A0H5Q0H3"/>
<evidence type="ECO:0000313" key="1">
    <source>
        <dbReference type="EMBL" id="CRY95471.1"/>
    </source>
</evidence>
<reference evidence="1" key="1">
    <citation type="submission" date="2015-06" db="EMBL/GenBank/DDBJ databases">
        <authorList>
            <person name="Joergensen T."/>
        </authorList>
    </citation>
    <scope>NUCLEOTIDE SEQUENCE</scope>
    <source>
        <plasmid evidence="1">pRGRH0633</plasmid>
    </source>
</reference>
<keyword evidence="1" id="KW-0614">Plasmid</keyword>
<organism evidence="1">
    <name type="scientific">uncultured prokaryote</name>
    <dbReference type="NCBI Taxonomy" id="198431"/>
    <lineage>
        <taxon>unclassified sequences</taxon>
        <taxon>environmental samples</taxon>
    </lineage>
</organism>
<reference evidence="1" key="2">
    <citation type="submission" date="2015-07" db="EMBL/GenBank/DDBJ databases">
        <title>Plasmids, circular viruses and viroids from rat gut.</title>
        <authorList>
            <person name="Jorgensen T.J."/>
            <person name="Hansen M.A."/>
            <person name="Xu Z."/>
            <person name="Tabak M.A."/>
            <person name="Sorensen S.J."/>
            <person name="Hansen L.H."/>
        </authorList>
    </citation>
    <scope>NUCLEOTIDE SEQUENCE</scope>
    <source>
        <plasmid evidence="1">pRGRH0633</plasmid>
    </source>
</reference>